<evidence type="ECO:0000313" key="2">
    <source>
        <dbReference type="Proteomes" id="UP000318380"/>
    </source>
</evidence>
<accession>A0A561B2E1</accession>
<comment type="caution">
    <text evidence="1">The sequence shown here is derived from an EMBL/GenBank/DDBJ whole genome shotgun (WGS) entry which is preliminary data.</text>
</comment>
<dbReference type="OrthoDB" id="4825162at2"/>
<keyword evidence="1" id="KW-0456">Lyase</keyword>
<gene>
    <name evidence="1" type="ORF">FB561_6898</name>
</gene>
<protein>
    <submittedName>
        <fullName evidence="1">Putative lactoylglutathione lyase</fullName>
    </submittedName>
</protein>
<dbReference type="InterPro" id="IPR029068">
    <property type="entry name" value="Glyas_Bleomycin-R_OHBP_Dase"/>
</dbReference>
<keyword evidence="2" id="KW-1185">Reference proteome</keyword>
<dbReference type="GO" id="GO:0016829">
    <property type="term" value="F:lyase activity"/>
    <property type="evidence" value="ECO:0007669"/>
    <property type="project" value="UniProtKB-KW"/>
</dbReference>
<dbReference type="PANTHER" id="PTHR36503:SF1">
    <property type="entry name" value="BLR2520 PROTEIN"/>
    <property type="match status" value="1"/>
</dbReference>
<reference evidence="1 2" key="1">
    <citation type="submission" date="2019-06" db="EMBL/GenBank/DDBJ databases">
        <title>Sequencing the genomes of 1000 actinobacteria strains.</title>
        <authorList>
            <person name="Klenk H.-P."/>
        </authorList>
    </citation>
    <scope>NUCLEOTIDE SEQUENCE [LARGE SCALE GENOMIC DNA]</scope>
    <source>
        <strain evidence="1 2">DSM 24683</strain>
    </source>
</reference>
<dbReference type="RefSeq" id="WP_145814229.1">
    <property type="nucleotide sequence ID" value="NZ_VIVK01000003.1"/>
</dbReference>
<organism evidence="1 2">
    <name type="scientific">Kribbella amoyensis</name>
    <dbReference type="NCBI Taxonomy" id="996641"/>
    <lineage>
        <taxon>Bacteria</taxon>
        <taxon>Bacillati</taxon>
        <taxon>Actinomycetota</taxon>
        <taxon>Actinomycetes</taxon>
        <taxon>Propionibacteriales</taxon>
        <taxon>Kribbellaceae</taxon>
        <taxon>Kribbella</taxon>
    </lineage>
</organism>
<name>A0A561B2E1_9ACTN</name>
<dbReference type="EMBL" id="VIVK01000003">
    <property type="protein sequence ID" value="TWD73014.1"/>
    <property type="molecule type" value="Genomic_DNA"/>
</dbReference>
<evidence type="ECO:0000313" key="1">
    <source>
        <dbReference type="EMBL" id="TWD73014.1"/>
    </source>
</evidence>
<dbReference type="Gene3D" id="3.10.180.10">
    <property type="entry name" value="2,3-Dihydroxybiphenyl 1,2-Dioxygenase, domain 1"/>
    <property type="match status" value="2"/>
</dbReference>
<dbReference type="SUPFAM" id="SSF54593">
    <property type="entry name" value="Glyoxalase/Bleomycin resistance protein/Dihydroxybiphenyl dioxygenase"/>
    <property type="match status" value="2"/>
</dbReference>
<sequence length="199" mass="20805">MLNITLEVSDLESAEAFYRACDLDTYVSLRSSTAPTTGFRGFALSLVVAQPGNVDAIIDAAVAAGATTLKPATKSFWGYGGIVQTPDGTILKVATSKKKDTAPATRTIDQVALLLGVTDVKASKQFYVANGLTVSKSFGGKYVEFDTASSPVTLALYPRHALAKDTGLSQEGTGSHRIALGSKVALTDPDGFVWEIPAA</sequence>
<proteinExistence type="predicted"/>
<dbReference type="PANTHER" id="PTHR36503">
    <property type="entry name" value="BLR2520 PROTEIN"/>
    <property type="match status" value="1"/>
</dbReference>
<dbReference type="Proteomes" id="UP000318380">
    <property type="component" value="Unassembled WGS sequence"/>
</dbReference>
<dbReference type="AlphaFoldDB" id="A0A561B2E1"/>